<dbReference type="AlphaFoldDB" id="A0A8H4QSP8"/>
<keyword evidence="2" id="KW-1185">Reference proteome</keyword>
<accession>A0A8H4QSP8</accession>
<name>A0A8H4QSP8_9AGAR</name>
<proteinExistence type="predicted"/>
<sequence>MDIRIPSLKDEGKSDSSVFEVEDWFKMVCAGNNSEDDVKAFMVQQLDWYKNGAGFEHEYLVATISGPANSTIHLRFERRSTSEQLKKAQLNNVVGDENEKGLSDKDRRAAQQALEEERKLINAAKGPYASRFSKASSSSAGSNLKAADHVVRVRNPLMLNDNCSDRAYLMMTYNNFQTPFSLRDLAVIVHEVSKDSRCYNAITEQCYWLVRTVVGVATELYRSAEPIKTARADRAGKFIIQSVSRDIPLEIGKFVKKVTESIEADNSRINMVWKDGKGGRLEAEKARAEAEARADSEARARAAEAAARFEVETRMRAMEEELALYRRDTCVEAQG</sequence>
<protein>
    <submittedName>
        <fullName evidence="1">Uncharacterized protein</fullName>
    </submittedName>
</protein>
<dbReference type="EMBL" id="JAACJL010000031">
    <property type="protein sequence ID" value="KAF4616715.1"/>
    <property type="molecule type" value="Genomic_DNA"/>
</dbReference>
<reference evidence="1 2" key="1">
    <citation type="submission" date="2019-12" db="EMBL/GenBank/DDBJ databases">
        <authorList>
            <person name="Floudas D."/>
            <person name="Bentzer J."/>
            <person name="Ahren D."/>
            <person name="Johansson T."/>
            <person name="Persson P."/>
            <person name="Tunlid A."/>
        </authorList>
    </citation>
    <scope>NUCLEOTIDE SEQUENCE [LARGE SCALE GENOMIC DNA]</scope>
    <source>
        <strain evidence="1 2">CBS 102.39</strain>
    </source>
</reference>
<comment type="caution">
    <text evidence="1">The sequence shown here is derived from an EMBL/GenBank/DDBJ whole genome shotgun (WGS) entry which is preliminary data.</text>
</comment>
<organism evidence="1 2">
    <name type="scientific">Agrocybe pediades</name>
    <dbReference type="NCBI Taxonomy" id="84607"/>
    <lineage>
        <taxon>Eukaryota</taxon>
        <taxon>Fungi</taxon>
        <taxon>Dikarya</taxon>
        <taxon>Basidiomycota</taxon>
        <taxon>Agaricomycotina</taxon>
        <taxon>Agaricomycetes</taxon>
        <taxon>Agaricomycetidae</taxon>
        <taxon>Agaricales</taxon>
        <taxon>Agaricineae</taxon>
        <taxon>Strophariaceae</taxon>
        <taxon>Agrocybe</taxon>
    </lineage>
</organism>
<evidence type="ECO:0000313" key="2">
    <source>
        <dbReference type="Proteomes" id="UP000521872"/>
    </source>
</evidence>
<dbReference type="Proteomes" id="UP000521872">
    <property type="component" value="Unassembled WGS sequence"/>
</dbReference>
<gene>
    <name evidence="1" type="ORF">D9613_008837</name>
</gene>
<evidence type="ECO:0000313" key="1">
    <source>
        <dbReference type="EMBL" id="KAF4616715.1"/>
    </source>
</evidence>